<dbReference type="SUPFAM" id="SSF90123">
    <property type="entry name" value="ABC transporter transmembrane region"/>
    <property type="match status" value="1"/>
</dbReference>
<evidence type="ECO:0000256" key="8">
    <source>
        <dbReference type="ARBA" id="ARBA00023136"/>
    </source>
</evidence>
<dbReference type="AlphaFoldDB" id="A0A1M6SV44"/>
<dbReference type="Gene3D" id="1.20.1560.10">
    <property type="entry name" value="ABC transporter type 1, transmembrane domain"/>
    <property type="match status" value="1"/>
</dbReference>
<dbReference type="InterPro" id="IPR039421">
    <property type="entry name" value="Type_1_exporter"/>
</dbReference>
<protein>
    <submittedName>
        <fullName evidence="12">NHLM bacteriocin system ABC transporter, ATP-binding protein</fullName>
    </submittedName>
</protein>
<dbReference type="Gene3D" id="3.40.50.300">
    <property type="entry name" value="P-loop containing nucleotide triphosphate hydrolases"/>
    <property type="match status" value="1"/>
</dbReference>
<gene>
    <name evidence="12" type="ORF">SAMN05216463_10458</name>
</gene>
<evidence type="ECO:0000256" key="6">
    <source>
        <dbReference type="ARBA" id="ARBA00022840"/>
    </source>
</evidence>
<dbReference type="EMBL" id="FRBD01000004">
    <property type="protein sequence ID" value="SHK48594.1"/>
    <property type="molecule type" value="Genomic_DNA"/>
</dbReference>
<evidence type="ECO:0000259" key="11">
    <source>
        <dbReference type="PROSITE" id="PS50929"/>
    </source>
</evidence>
<dbReference type="PROSITE" id="PS00211">
    <property type="entry name" value="ABC_TRANSPORTER_1"/>
    <property type="match status" value="1"/>
</dbReference>
<evidence type="ECO:0000313" key="12">
    <source>
        <dbReference type="EMBL" id="SHK48594.1"/>
    </source>
</evidence>
<dbReference type="InterPro" id="IPR027417">
    <property type="entry name" value="P-loop_NTPase"/>
</dbReference>
<evidence type="ECO:0000256" key="5">
    <source>
        <dbReference type="ARBA" id="ARBA00022741"/>
    </source>
</evidence>
<feature type="transmembrane region" description="Helical" evidence="9">
    <location>
        <begin position="399"/>
        <end position="417"/>
    </location>
</feature>
<dbReference type="InterPro" id="IPR017871">
    <property type="entry name" value="ABC_transporter-like_CS"/>
</dbReference>
<dbReference type="PRINTS" id="PR00173">
    <property type="entry name" value="EDTRNSPORT"/>
</dbReference>
<feature type="transmembrane region" description="Helical" evidence="9">
    <location>
        <begin position="167"/>
        <end position="194"/>
    </location>
</feature>
<dbReference type="SUPFAM" id="SSF52540">
    <property type="entry name" value="P-loop containing nucleoside triphosphate hydrolases"/>
    <property type="match status" value="1"/>
</dbReference>
<dbReference type="Proteomes" id="UP000184130">
    <property type="component" value="Unassembled WGS sequence"/>
</dbReference>
<keyword evidence="8 9" id="KW-0472">Membrane</keyword>
<proteinExistence type="predicted"/>
<feature type="transmembrane region" description="Helical" evidence="9">
    <location>
        <begin position="317"/>
        <end position="335"/>
    </location>
</feature>
<reference evidence="12 13" key="1">
    <citation type="submission" date="2016-11" db="EMBL/GenBank/DDBJ databases">
        <authorList>
            <person name="Jaros S."/>
            <person name="Januszkiewicz K."/>
            <person name="Wedrychowicz H."/>
        </authorList>
    </citation>
    <scope>NUCLEOTIDE SEQUENCE [LARGE SCALE GENOMIC DNA]</scope>
    <source>
        <strain evidence="12 13">KHT3</strain>
    </source>
</reference>
<dbReference type="Pfam" id="PF00005">
    <property type="entry name" value="ABC_tran"/>
    <property type="match status" value="1"/>
</dbReference>
<dbReference type="GO" id="GO:0034040">
    <property type="term" value="F:ATPase-coupled lipid transmembrane transporter activity"/>
    <property type="evidence" value="ECO:0007669"/>
    <property type="project" value="TreeGrafter"/>
</dbReference>
<dbReference type="InterPro" id="IPR003439">
    <property type="entry name" value="ABC_transporter-like_ATP-bd"/>
</dbReference>
<evidence type="ECO:0000256" key="1">
    <source>
        <dbReference type="ARBA" id="ARBA00004651"/>
    </source>
</evidence>
<dbReference type="FunFam" id="3.40.50.300:FF:000299">
    <property type="entry name" value="ABC transporter ATP-binding protein/permease"/>
    <property type="match status" value="1"/>
</dbReference>
<dbReference type="PANTHER" id="PTHR24221:SF654">
    <property type="entry name" value="ATP-BINDING CASSETTE SUB-FAMILY B MEMBER 6"/>
    <property type="match status" value="1"/>
</dbReference>
<keyword evidence="3" id="KW-1003">Cell membrane</keyword>
<organism evidence="12 13">
    <name type="scientific">Xylanibacter ruminicola</name>
    <name type="common">Prevotella ruminicola</name>
    <dbReference type="NCBI Taxonomy" id="839"/>
    <lineage>
        <taxon>Bacteria</taxon>
        <taxon>Pseudomonadati</taxon>
        <taxon>Bacteroidota</taxon>
        <taxon>Bacteroidia</taxon>
        <taxon>Bacteroidales</taxon>
        <taxon>Prevotellaceae</taxon>
        <taxon>Xylanibacter</taxon>
    </lineage>
</organism>
<dbReference type="OrthoDB" id="9771903at2"/>
<dbReference type="SMART" id="SM00382">
    <property type="entry name" value="AAA"/>
    <property type="match status" value="1"/>
</dbReference>
<keyword evidence="2" id="KW-0813">Transport</keyword>
<feature type="transmembrane region" description="Helical" evidence="9">
    <location>
        <begin position="429"/>
        <end position="450"/>
    </location>
</feature>
<evidence type="ECO:0000256" key="9">
    <source>
        <dbReference type="SAM" id="Phobius"/>
    </source>
</evidence>
<evidence type="ECO:0000313" key="13">
    <source>
        <dbReference type="Proteomes" id="UP000184130"/>
    </source>
</evidence>
<evidence type="ECO:0000256" key="2">
    <source>
        <dbReference type="ARBA" id="ARBA00022448"/>
    </source>
</evidence>
<dbReference type="InterPro" id="IPR003593">
    <property type="entry name" value="AAA+_ATPase"/>
</dbReference>
<comment type="subcellular location">
    <subcellularLocation>
        <location evidence="1">Cell membrane</location>
        <topology evidence="1">Multi-pass membrane protein</topology>
    </subcellularLocation>
</comment>
<feature type="domain" description="ABC transporter" evidence="10">
    <location>
        <begin position="487"/>
        <end position="720"/>
    </location>
</feature>
<evidence type="ECO:0000256" key="4">
    <source>
        <dbReference type="ARBA" id="ARBA00022692"/>
    </source>
</evidence>
<feature type="transmembrane region" description="Helical" evidence="9">
    <location>
        <begin position="292"/>
        <end position="311"/>
    </location>
</feature>
<dbReference type="RefSeq" id="WP_073205643.1">
    <property type="nucleotide sequence ID" value="NZ_FRBD01000004.1"/>
</dbReference>
<dbReference type="PROSITE" id="PS50893">
    <property type="entry name" value="ABC_TRANSPORTER_2"/>
    <property type="match status" value="1"/>
</dbReference>
<sequence length="722" mass="79637">MAIYLNQINKRRAAESAALAEVNEKTSQRLGLLGGKRVVPQDNESALRQVLEALGITDYELDEYDLLTPEEQLTGILRPRGIMMRDIHLTGEWWRECVGPLLGYAKDGRLVALTPTKTGLGYQYRMQDGTIRRVGHREMAEELKPKAITFTKALPLKPLKLKDLISFTWSVVSGPNALLLGACALVVILLGMFTPMANKLIFDTVIPTGDAADLLPITGLLIGATIGTLLLTLTRNLYIIRIQHIVEMHVQNAIMARTFLLSPTFFSKNSSGELTAKLNNVSVLCSLVNETMVGPLLSAALSVIYLIQVYIYGGKLLWPALGIIIAQGVVLFLNYRRTVDVLQKYIRKTAGLSGLEYNLFAGIQKLKLTGSENRAFARWLDFYGDATRYIYNPHFKGRLYPALTAFLGLGGSMLIFWSTLSNGVSTSDYIAFSSAFGMIIASMAQLNLAIPSLAQIKPLLESVRPILEAVPEMEEKAPQVVNLFGSIEVSGLSFRYQEDGPLILNDLSLKIKPGEYVGIVGKSGCGKSTLMRLMLGFEEPLSGGIYYDNFDLSKVDKASLRRKIGCCLQSGSLFTGDLFHNITITAPWATHDDAWDALRMACLEEDVKRMPMGLHTVVSEGGGGFSGGQKQRILIARALISKPSIIFFDEATSALDNISQKAVSDNLDSLKCTRVVIAHRLSTIRHCDRIIVLDKGHIAEEGTFEELMERKGIFFEMAQRQI</sequence>
<keyword evidence="7 9" id="KW-1133">Transmembrane helix</keyword>
<dbReference type="PROSITE" id="PS50929">
    <property type="entry name" value="ABC_TM1F"/>
    <property type="match status" value="1"/>
</dbReference>
<dbReference type="GO" id="GO:0016887">
    <property type="term" value="F:ATP hydrolysis activity"/>
    <property type="evidence" value="ECO:0007669"/>
    <property type="project" value="InterPro"/>
</dbReference>
<dbReference type="GO" id="GO:0005524">
    <property type="term" value="F:ATP binding"/>
    <property type="evidence" value="ECO:0007669"/>
    <property type="project" value="UniProtKB-KW"/>
</dbReference>
<accession>A0A1M6SV44</accession>
<feature type="domain" description="ABC transmembrane type-1" evidence="11">
    <location>
        <begin position="178"/>
        <end position="455"/>
    </location>
</feature>
<evidence type="ECO:0000259" key="10">
    <source>
        <dbReference type="PROSITE" id="PS50893"/>
    </source>
</evidence>
<dbReference type="PANTHER" id="PTHR24221">
    <property type="entry name" value="ATP-BINDING CASSETTE SUB-FAMILY B"/>
    <property type="match status" value="1"/>
</dbReference>
<feature type="transmembrane region" description="Helical" evidence="9">
    <location>
        <begin position="214"/>
        <end position="233"/>
    </location>
</feature>
<evidence type="ECO:0000256" key="7">
    <source>
        <dbReference type="ARBA" id="ARBA00022989"/>
    </source>
</evidence>
<dbReference type="InterPro" id="IPR036640">
    <property type="entry name" value="ABC1_TM_sf"/>
</dbReference>
<dbReference type="Pfam" id="PF00664">
    <property type="entry name" value="ABC_membrane"/>
    <property type="match status" value="1"/>
</dbReference>
<dbReference type="GO" id="GO:0005886">
    <property type="term" value="C:plasma membrane"/>
    <property type="evidence" value="ECO:0007669"/>
    <property type="project" value="UniProtKB-SubCell"/>
</dbReference>
<keyword evidence="5" id="KW-0547">Nucleotide-binding</keyword>
<keyword evidence="4 9" id="KW-0812">Transmembrane</keyword>
<dbReference type="GO" id="GO:0140359">
    <property type="term" value="F:ABC-type transporter activity"/>
    <property type="evidence" value="ECO:0007669"/>
    <property type="project" value="InterPro"/>
</dbReference>
<name>A0A1M6SV44_XYLRU</name>
<keyword evidence="6 12" id="KW-0067">ATP-binding</keyword>
<dbReference type="InterPro" id="IPR011527">
    <property type="entry name" value="ABC1_TM_dom"/>
</dbReference>
<evidence type="ECO:0000256" key="3">
    <source>
        <dbReference type="ARBA" id="ARBA00022475"/>
    </source>
</evidence>